<keyword evidence="7" id="KW-0503">Monooxygenase</keyword>
<evidence type="ECO:0000256" key="4">
    <source>
        <dbReference type="ARBA" id="ARBA00023002"/>
    </source>
</evidence>
<dbReference type="AlphaFoldDB" id="A0ABC8T8E3"/>
<dbReference type="EMBL" id="CAUOFW020004436">
    <property type="protein sequence ID" value="CAK9165668.1"/>
    <property type="molecule type" value="Genomic_DNA"/>
</dbReference>
<keyword evidence="3 6" id="KW-0479">Metal-binding</keyword>
<evidence type="ECO:0000256" key="3">
    <source>
        <dbReference type="ARBA" id="ARBA00022723"/>
    </source>
</evidence>
<evidence type="ECO:0000313" key="10">
    <source>
        <dbReference type="Proteomes" id="UP001642360"/>
    </source>
</evidence>
<comment type="similarity">
    <text evidence="2 7">Belongs to the cytochrome P450 family.</text>
</comment>
<keyword evidence="8" id="KW-1133">Transmembrane helix</keyword>
<dbReference type="PROSITE" id="PS00086">
    <property type="entry name" value="CYTOCHROME_P450"/>
    <property type="match status" value="1"/>
</dbReference>
<evidence type="ECO:0000313" key="9">
    <source>
        <dbReference type="EMBL" id="CAK9165668.1"/>
    </source>
</evidence>
<dbReference type="InterPro" id="IPR001128">
    <property type="entry name" value="Cyt_P450"/>
</dbReference>
<evidence type="ECO:0000256" key="5">
    <source>
        <dbReference type="ARBA" id="ARBA00023004"/>
    </source>
</evidence>
<keyword evidence="6 7" id="KW-0349">Heme</keyword>
<organism evidence="9 10">
    <name type="scientific">Ilex paraguariensis</name>
    <name type="common">yerba mate</name>
    <dbReference type="NCBI Taxonomy" id="185542"/>
    <lineage>
        <taxon>Eukaryota</taxon>
        <taxon>Viridiplantae</taxon>
        <taxon>Streptophyta</taxon>
        <taxon>Embryophyta</taxon>
        <taxon>Tracheophyta</taxon>
        <taxon>Spermatophyta</taxon>
        <taxon>Magnoliopsida</taxon>
        <taxon>eudicotyledons</taxon>
        <taxon>Gunneridae</taxon>
        <taxon>Pentapetalae</taxon>
        <taxon>asterids</taxon>
        <taxon>campanulids</taxon>
        <taxon>Aquifoliales</taxon>
        <taxon>Aquifoliaceae</taxon>
        <taxon>Ilex</taxon>
    </lineage>
</organism>
<dbReference type="PRINTS" id="PR00465">
    <property type="entry name" value="EP450IV"/>
</dbReference>
<dbReference type="SUPFAM" id="SSF48264">
    <property type="entry name" value="Cytochrome P450"/>
    <property type="match status" value="1"/>
</dbReference>
<evidence type="ECO:0000256" key="6">
    <source>
        <dbReference type="PIRSR" id="PIRSR602403-1"/>
    </source>
</evidence>
<dbReference type="Gene3D" id="1.10.630.10">
    <property type="entry name" value="Cytochrome P450"/>
    <property type="match status" value="1"/>
</dbReference>
<feature type="transmembrane region" description="Helical" evidence="8">
    <location>
        <begin position="79"/>
        <end position="98"/>
    </location>
</feature>
<comment type="cofactor">
    <cofactor evidence="1 6">
        <name>heme</name>
        <dbReference type="ChEBI" id="CHEBI:30413"/>
    </cofactor>
</comment>
<dbReference type="InterPro" id="IPR017972">
    <property type="entry name" value="Cyt_P450_CS"/>
</dbReference>
<evidence type="ECO:0000256" key="8">
    <source>
        <dbReference type="SAM" id="Phobius"/>
    </source>
</evidence>
<dbReference type="GO" id="GO:0006629">
    <property type="term" value="P:lipid metabolic process"/>
    <property type="evidence" value="ECO:0007669"/>
    <property type="project" value="UniProtKB-ARBA"/>
</dbReference>
<keyword evidence="5 6" id="KW-0408">Iron</keyword>
<dbReference type="PANTHER" id="PTHR24296">
    <property type="entry name" value="CYTOCHROME P450"/>
    <property type="match status" value="1"/>
</dbReference>
<comment type="caution">
    <text evidence="9">The sequence shown here is derived from an EMBL/GenBank/DDBJ whole genome shotgun (WGS) entry which is preliminary data.</text>
</comment>
<dbReference type="InterPro" id="IPR036396">
    <property type="entry name" value="Cyt_P450_sf"/>
</dbReference>
<dbReference type="Pfam" id="PF00067">
    <property type="entry name" value="p450"/>
    <property type="match status" value="1"/>
</dbReference>
<keyword evidence="8" id="KW-0812">Transmembrane</keyword>
<dbReference type="GO" id="GO:0046872">
    <property type="term" value="F:metal ion binding"/>
    <property type="evidence" value="ECO:0007669"/>
    <property type="project" value="UniProtKB-KW"/>
</dbReference>
<dbReference type="GO" id="GO:0004497">
    <property type="term" value="F:monooxygenase activity"/>
    <property type="evidence" value="ECO:0007669"/>
    <property type="project" value="UniProtKB-KW"/>
</dbReference>
<keyword evidence="10" id="KW-1185">Reference proteome</keyword>
<evidence type="ECO:0000256" key="7">
    <source>
        <dbReference type="RuleBase" id="RU000461"/>
    </source>
</evidence>
<sequence>MKVVQLVEDDDRIICMTKWWLARFCVLPSNPLKHVLKKCNFSGLRIGRWTLPFSTLPGQWRRLHNSTIGYTTPMDTIEYLGFLLLIIFFFLSLCFWIIRNLTRPKSSILPTNWPFVGMMPGLLQNVHHVHDYVTEFLKQSGQTFVFKGPWFANVNMVVTCEPANVHHILSRHFPNYPKGSEFNKIFDILGDGIFNSESELWETHRRTSTSLIHNKQFLNFLERTTRRKVEDALIPFLNRVAERGTEIDLQELFHRLTFDSTCTFVLGHDLDSLSIDSPNIPCEKAFGDVETALFFRHILPERYWKLQRWLQIGTEKKMSKAWETLDQFLGQCIALKRKELRTSMTQMVEQQQNEGFDLLTAYMKAYQVENGGVTTSTTSDDKFLRDTLLSLVFASRDTTSSALTWFFWLIATHPLAETNIREEIKTKLLSKGKSAEKPSVVFTMEELSKLVYLHGALCESLRLFPPVPLQHKSSLKPDIFPSGHSIDGNTKIVLSFYSMGRMESIWGKDCMEFKPERWITDRGGIKHEPSFKFVAFGAGPRSCLGKNMSFLQMKIVAATIIFNYHVQLAQPHHPVSPSNSVILHMKDGLKVKVTKLT</sequence>
<dbReference type="CDD" id="cd11064">
    <property type="entry name" value="CYP86A"/>
    <property type="match status" value="1"/>
</dbReference>
<evidence type="ECO:0000256" key="2">
    <source>
        <dbReference type="ARBA" id="ARBA00010617"/>
    </source>
</evidence>
<keyword evidence="4 7" id="KW-0560">Oxidoreductase</keyword>
<protein>
    <recommendedName>
        <fullName evidence="11">Cytochrome P450</fullName>
    </recommendedName>
</protein>
<dbReference type="InterPro" id="IPR002403">
    <property type="entry name" value="Cyt_P450_E_grp-IV"/>
</dbReference>
<accession>A0ABC8T8E3</accession>
<feature type="binding site" description="axial binding residue" evidence="6">
    <location>
        <position position="543"/>
    </location>
    <ligand>
        <name>heme</name>
        <dbReference type="ChEBI" id="CHEBI:30413"/>
    </ligand>
    <ligandPart>
        <name>Fe</name>
        <dbReference type="ChEBI" id="CHEBI:18248"/>
    </ligandPart>
</feature>
<dbReference type="PRINTS" id="PR00385">
    <property type="entry name" value="P450"/>
</dbReference>
<gene>
    <name evidence="9" type="ORF">ILEXP_LOCUS34841</name>
</gene>
<keyword evidence="8" id="KW-0472">Membrane</keyword>
<evidence type="ECO:0008006" key="11">
    <source>
        <dbReference type="Google" id="ProtNLM"/>
    </source>
</evidence>
<evidence type="ECO:0000256" key="1">
    <source>
        <dbReference type="ARBA" id="ARBA00001971"/>
    </source>
</evidence>
<name>A0ABC8T8E3_9AQUA</name>
<proteinExistence type="inferred from homology"/>
<reference evidence="9 10" key="1">
    <citation type="submission" date="2024-02" db="EMBL/GenBank/DDBJ databases">
        <authorList>
            <person name="Vignale AGUSTIN F."/>
            <person name="Sosa J E."/>
            <person name="Modenutti C."/>
        </authorList>
    </citation>
    <scope>NUCLEOTIDE SEQUENCE [LARGE SCALE GENOMIC DNA]</scope>
</reference>
<dbReference type="Proteomes" id="UP001642360">
    <property type="component" value="Unassembled WGS sequence"/>
</dbReference>